<accession>D6XZL0</accession>
<organism evidence="3 4">
    <name type="scientific">Bacillus selenitireducens (strain ATCC 700615 / DSM 15326 / MLS10)</name>
    <dbReference type="NCBI Taxonomy" id="439292"/>
    <lineage>
        <taxon>Bacteria</taxon>
        <taxon>Bacillati</taxon>
        <taxon>Bacillota</taxon>
        <taxon>Bacilli</taxon>
        <taxon>Bacillales</taxon>
        <taxon>Bacillaceae</taxon>
        <taxon>Salisediminibacterium</taxon>
    </lineage>
</organism>
<dbReference type="InterPro" id="IPR050061">
    <property type="entry name" value="MurCDEF_pg_biosynth"/>
</dbReference>
<dbReference type="GO" id="GO:0045227">
    <property type="term" value="P:capsule polysaccharide biosynthetic process"/>
    <property type="evidence" value="ECO:0007669"/>
    <property type="project" value="InterPro"/>
</dbReference>
<dbReference type="GO" id="GO:0005524">
    <property type="term" value="F:ATP binding"/>
    <property type="evidence" value="ECO:0007669"/>
    <property type="project" value="InterPro"/>
</dbReference>
<dbReference type="PANTHER" id="PTHR43445">
    <property type="entry name" value="UDP-N-ACETYLMURAMATE--L-ALANINE LIGASE-RELATED"/>
    <property type="match status" value="1"/>
</dbReference>
<dbReference type="NCBIfam" id="TIGR04012">
    <property type="entry name" value="poly_gGlu_PgsB"/>
    <property type="match status" value="1"/>
</dbReference>
<dbReference type="HOGENOM" id="CLU_041144_0_0_9"/>
<gene>
    <name evidence="3" type="ordered locus">Bsel_0860</name>
</gene>
<dbReference type="AlphaFoldDB" id="D6XZL0"/>
<dbReference type="InterPro" id="IPR036565">
    <property type="entry name" value="Mur-like_cat_sf"/>
</dbReference>
<keyword evidence="4" id="KW-1185">Reference proteome</keyword>
<dbReference type="EMBL" id="CP001791">
    <property type="protein sequence ID" value="ADH98384.1"/>
    <property type="molecule type" value="Genomic_DNA"/>
</dbReference>
<feature type="region of interest" description="Disordered" evidence="1">
    <location>
        <begin position="389"/>
        <end position="430"/>
    </location>
</feature>
<dbReference type="eggNOG" id="COG0285">
    <property type="taxonomic scope" value="Bacteria"/>
</dbReference>
<dbReference type="InterPro" id="IPR013221">
    <property type="entry name" value="Mur_ligase_cen"/>
</dbReference>
<evidence type="ECO:0000313" key="4">
    <source>
        <dbReference type="Proteomes" id="UP000000271"/>
    </source>
</evidence>
<dbReference type="Gene3D" id="3.40.1190.10">
    <property type="entry name" value="Mur-like, catalytic domain"/>
    <property type="match status" value="1"/>
</dbReference>
<dbReference type="GO" id="GO:0016881">
    <property type="term" value="F:acid-amino acid ligase activity"/>
    <property type="evidence" value="ECO:0007669"/>
    <property type="project" value="InterPro"/>
</dbReference>
<dbReference type="InterPro" id="IPR008337">
    <property type="entry name" value="Capsule_biosynth_CapB"/>
</dbReference>
<dbReference type="Proteomes" id="UP000000271">
    <property type="component" value="Chromosome"/>
</dbReference>
<sequence length="430" mass="47420">MSELIYLTILASLVLILGIRERQSLNRSIDRIPNRILINGIRGKSTVTRLVMGIIKEDGQKVAGKTTGTSPRLFYWDRSYEEPIVRSLQGANISEQKFITRQVAKRRVDAFVTECMAVLPDYQKTFHESFVKPKITVITNIVEDHLDVMGPTLDQVAEAFAATIPENGHLVLTPSPYEDYFRQIAEKRNTAVHIADPDVIDEAYLKTFPYMMFQENAAIGLSVADILGIKRDTALQGMVSAPVDPGAMKVHPLGTATASGAFYNGFAANDASSTITIWNKIQEIHPDAPHQAVIMNCREDRVERTIQFAKDVLPRMQMDTLIVTGRNAGPVLEACQSGSIQVNGLINLEKRPTEDVKDALTELPEGTILFGVGNIHGGGEEIAEAIEDMSRGVGGDLPKRSERDQKPARRLSRPYRVDPAYSSAAYKGDG</sequence>
<dbReference type="STRING" id="439292.Bsel_0860"/>
<evidence type="ECO:0000313" key="3">
    <source>
        <dbReference type="EMBL" id="ADH98384.1"/>
    </source>
</evidence>
<evidence type="ECO:0000256" key="1">
    <source>
        <dbReference type="SAM" id="MobiDB-lite"/>
    </source>
</evidence>
<reference evidence="3" key="1">
    <citation type="submission" date="2009-10" db="EMBL/GenBank/DDBJ databases">
        <title>Complete sequence of Bacillus selenitireducens MLS10.</title>
        <authorList>
            <consortium name="US DOE Joint Genome Institute"/>
            <person name="Lucas S."/>
            <person name="Copeland A."/>
            <person name="Lapidus A."/>
            <person name="Glavina del Rio T."/>
            <person name="Dalin E."/>
            <person name="Tice H."/>
            <person name="Bruce D."/>
            <person name="Goodwin L."/>
            <person name="Pitluck S."/>
            <person name="Sims D."/>
            <person name="Brettin T."/>
            <person name="Detter J.C."/>
            <person name="Han C."/>
            <person name="Larimer F."/>
            <person name="Land M."/>
            <person name="Hauser L."/>
            <person name="Kyrpides N."/>
            <person name="Ovchinnikova G."/>
            <person name="Stolz J."/>
        </authorList>
    </citation>
    <scope>NUCLEOTIDE SEQUENCE [LARGE SCALE GENOMIC DNA]</scope>
    <source>
        <strain evidence="3">MLS10</strain>
    </source>
</reference>
<dbReference type="Pfam" id="PF08245">
    <property type="entry name" value="Mur_ligase_M"/>
    <property type="match status" value="1"/>
</dbReference>
<evidence type="ECO:0000259" key="2">
    <source>
        <dbReference type="Pfam" id="PF08245"/>
    </source>
</evidence>
<dbReference type="KEGG" id="bse:Bsel_0860"/>
<dbReference type="SUPFAM" id="SSF53623">
    <property type="entry name" value="MurD-like peptide ligases, catalytic domain"/>
    <property type="match status" value="1"/>
</dbReference>
<name>D6XZL0_BACIE</name>
<dbReference type="PANTHER" id="PTHR43445:SF1">
    <property type="entry name" value="PGA SYNTHASE CAPB"/>
    <property type="match status" value="1"/>
</dbReference>
<dbReference type="GO" id="GO:0016020">
    <property type="term" value="C:membrane"/>
    <property type="evidence" value="ECO:0007669"/>
    <property type="project" value="InterPro"/>
</dbReference>
<proteinExistence type="predicted"/>
<dbReference type="PRINTS" id="PR01758">
    <property type="entry name" value="CAPSULEPROTB"/>
</dbReference>
<protein>
    <submittedName>
        <fullName evidence="3">NAD-dependent epimerase/dehydratase</fullName>
    </submittedName>
</protein>
<feature type="compositionally biased region" description="Basic and acidic residues" evidence="1">
    <location>
        <begin position="397"/>
        <end position="407"/>
    </location>
</feature>
<feature type="domain" description="Mur ligase central" evidence="2">
    <location>
        <begin position="40"/>
        <end position="191"/>
    </location>
</feature>